<dbReference type="InterPro" id="IPR032465">
    <property type="entry name" value="ACMSD"/>
</dbReference>
<dbReference type="GO" id="GO:0016787">
    <property type="term" value="F:hydrolase activity"/>
    <property type="evidence" value="ECO:0007669"/>
    <property type="project" value="InterPro"/>
</dbReference>
<comment type="caution">
    <text evidence="3">The sequence shown here is derived from an EMBL/GenBank/DDBJ whole genome shotgun (WGS) entry which is preliminary data.</text>
</comment>
<name>A0A444VSA0_9FLAO</name>
<dbReference type="InterPro" id="IPR006680">
    <property type="entry name" value="Amidohydro-rel"/>
</dbReference>
<evidence type="ECO:0000313" key="4">
    <source>
        <dbReference type="Proteomes" id="UP000290261"/>
    </source>
</evidence>
<dbReference type="SUPFAM" id="SSF51556">
    <property type="entry name" value="Metallo-dependent hydrolases"/>
    <property type="match status" value="1"/>
</dbReference>
<dbReference type="Proteomes" id="UP000290261">
    <property type="component" value="Unassembled WGS sequence"/>
</dbReference>
<dbReference type="GO" id="GO:0016831">
    <property type="term" value="F:carboxy-lyase activity"/>
    <property type="evidence" value="ECO:0007669"/>
    <property type="project" value="InterPro"/>
</dbReference>
<dbReference type="Gene3D" id="3.20.20.140">
    <property type="entry name" value="Metal-dependent hydrolases"/>
    <property type="match status" value="1"/>
</dbReference>
<dbReference type="Pfam" id="PF04909">
    <property type="entry name" value="Amidohydro_2"/>
    <property type="match status" value="1"/>
</dbReference>
<reference evidence="3 4" key="1">
    <citation type="submission" date="2014-04" db="EMBL/GenBank/DDBJ databases">
        <title>Whole genome of Muricauda olearia.</title>
        <authorList>
            <person name="Zhang X.-H."/>
            <person name="Tang K."/>
        </authorList>
    </citation>
    <scope>NUCLEOTIDE SEQUENCE [LARGE SCALE GENOMIC DNA]</scope>
    <source>
        <strain evidence="3 4">Th120</strain>
    </source>
</reference>
<organism evidence="3 4">
    <name type="scientific">Flagellimonas olearia</name>
    <dbReference type="NCBI Taxonomy" id="552546"/>
    <lineage>
        <taxon>Bacteria</taxon>
        <taxon>Pseudomonadati</taxon>
        <taxon>Bacteroidota</taxon>
        <taxon>Flavobacteriia</taxon>
        <taxon>Flavobacteriales</taxon>
        <taxon>Flavobacteriaceae</taxon>
        <taxon>Flagellimonas</taxon>
    </lineage>
</organism>
<gene>
    <name evidence="3" type="ORF">DN53_04715</name>
</gene>
<dbReference type="InterPro" id="IPR032466">
    <property type="entry name" value="Metal_Hydrolase"/>
</dbReference>
<dbReference type="GO" id="GO:0019748">
    <property type="term" value="P:secondary metabolic process"/>
    <property type="evidence" value="ECO:0007669"/>
    <property type="project" value="TreeGrafter"/>
</dbReference>
<accession>A0A444VSA0</accession>
<keyword evidence="1" id="KW-0456">Lyase</keyword>
<dbReference type="PANTHER" id="PTHR21240:SF28">
    <property type="entry name" value="ISO-OROTATE DECARBOXYLASE (EUROFUNG)"/>
    <property type="match status" value="1"/>
</dbReference>
<keyword evidence="4" id="KW-1185">Reference proteome</keyword>
<dbReference type="AlphaFoldDB" id="A0A444VSA0"/>
<evidence type="ECO:0000256" key="1">
    <source>
        <dbReference type="ARBA" id="ARBA00023239"/>
    </source>
</evidence>
<evidence type="ECO:0000259" key="2">
    <source>
        <dbReference type="Pfam" id="PF04909"/>
    </source>
</evidence>
<dbReference type="GO" id="GO:0005737">
    <property type="term" value="C:cytoplasm"/>
    <property type="evidence" value="ECO:0007669"/>
    <property type="project" value="TreeGrafter"/>
</dbReference>
<dbReference type="EMBL" id="JJMP01000001">
    <property type="protein sequence ID" value="RYC53510.1"/>
    <property type="molecule type" value="Genomic_DNA"/>
</dbReference>
<evidence type="ECO:0000313" key="3">
    <source>
        <dbReference type="EMBL" id="RYC53510.1"/>
    </source>
</evidence>
<dbReference type="PANTHER" id="PTHR21240">
    <property type="entry name" value="2-AMINO-3-CARBOXYLMUCONATE-6-SEMIALDEHYDE DECARBOXYLASE"/>
    <property type="match status" value="1"/>
</dbReference>
<protein>
    <recommendedName>
        <fullName evidence="2">Amidohydrolase-related domain-containing protein</fullName>
    </recommendedName>
</protein>
<sequence>MGRRKFLGNSSAAFLGMGVTGISTLKAMENQPVGMLSDDHSGLFQERGFEAMVKKAIQYKKIDAHNHTGNFPDMIESMDRVGIQWAAISDLQGKNTPENFRKSNDVVLKAVKQYPGRFLGKCRINPGYTKEALEEIDRCVDQGMVMLGELYDEYKANDPVYYPIIERCIDHKVPILIHSANILGLWREGYPKVGSSINTSIADHFVDIGKRYPEALIICGHIGGGGDWEYVCRVLRNAPTVYLDTSGSVSDEGMIDMAVEHLGVDRLLFATDVNYETGVGKIMSANLTEKERKKIFFENFNNLLKPAGNHVN</sequence>
<proteinExistence type="predicted"/>
<feature type="domain" description="Amidohydrolase-related" evidence="2">
    <location>
        <begin position="62"/>
        <end position="297"/>
    </location>
</feature>